<dbReference type="Gene3D" id="3.40.50.300">
    <property type="entry name" value="P-loop containing nucleotide triphosphate hydrolases"/>
    <property type="match status" value="1"/>
</dbReference>
<proteinExistence type="predicted"/>
<dbReference type="GO" id="GO:0005525">
    <property type="term" value="F:GTP binding"/>
    <property type="evidence" value="ECO:0007669"/>
    <property type="project" value="UniProtKB-KW"/>
</dbReference>
<evidence type="ECO:0000256" key="2">
    <source>
        <dbReference type="ARBA" id="ARBA00023134"/>
    </source>
</evidence>
<dbReference type="PANTHER" id="PTHR24073">
    <property type="entry name" value="DRAB5-RELATED"/>
    <property type="match status" value="1"/>
</dbReference>
<dbReference type="InterPro" id="IPR027417">
    <property type="entry name" value="P-loop_NTPase"/>
</dbReference>
<evidence type="ECO:0000313" key="4">
    <source>
        <dbReference type="Proteomes" id="UP000595437"/>
    </source>
</evidence>
<evidence type="ECO:0000256" key="1">
    <source>
        <dbReference type="ARBA" id="ARBA00022741"/>
    </source>
</evidence>
<dbReference type="PROSITE" id="PS51419">
    <property type="entry name" value="RAB"/>
    <property type="match status" value="1"/>
</dbReference>
<dbReference type="OrthoDB" id="245989at2759"/>
<dbReference type="EMBL" id="CP045909">
    <property type="protein sequence ID" value="QQP32360.1"/>
    <property type="molecule type" value="Genomic_DNA"/>
</dbReference>
<dbReference type="InterPro" id="IPR001806">
    <property type="entry name" value="Small_GTPase"/>
</dbReference>
<accession>A0A7T8GLD4</accession>
<dbReference type="AlphaFoldDB" id="A0A7T8GLD4"/>
<organism evidence="3 4">
    <name type="scientific">Caligus rogercresseyi</name>
    <name type="common">Sea louse</name>
    <dbReference type="NCBI Taxonomy" id="217165"/>
    <lineage>
        <taxon>Eukaryota</taxon>
        <taxon>Metazoa</taxon>
        <taxon>Ecdysozoa</taxon>
        <taxon>Arthropoda</taxon>
        <taxon>Crustacea</taxon>
        <taxon>Multicrustacea</taxon>
        <taxon>Hexanauplia</taxon>
        <taxon>Copepoda</taxon>
        <taxon>Siphonostomatoida</taxon>
        <taxon>Caligidae</taxon>
        <taxon>Caligus</taxon>
    </lineage>
</organism>
<keyword evidence="4" id="KW-1185">Reference proteome</keyword>
<feature type="non-terminal residue" evidence="3">
    <location>
        <position position="97"/>
    </location>
</feature>
<reference evidence="4" key="1">
    <citation type="submission" date="2021-01" db="EMBL/GenBank/DDBJ databases">
        <title>Caligus Genome Assembly.</title>
        <authorList>
            <person name="Gallardo-Escarate C."/>
        </authorList>
    </citation>
    <scope>NUCLEOTIDE SEQUENCE [LARGE SCALE GENOMIC DNA]</scope>
</reference>
<dbReference type="Pfam" id="PF00071">
    <property type="entry name" value="Ras"/>
    <property type="match status" value="1"/>
</dbReference>
<sequence>MASSCYNLLSVCIPVSYAYEKWDEAISLRLQLWDIAGQDRFSLLSRSFYKDAVGAFIVCDIARGETLDACVPWKEELDDKVHNANGGKIPCFLLANK</sequence>
<dbReference type="Proteomes" id="UP000595437">
    <property type="component" value="Chromosome 20"/>
</dbReference>
<evidence type="ECO:0000313" key="3">
    <source>
        <dbReference type="EMBL" id="QQP32360.1"/>
    </source>
</evidence>
<protein>
    <submittedName>
        <fullName evidence="3">Ras-related protein Rab-32</fullName>
    </submittedName>
</protein>
<gene>
    <name evidence="3" type="ORF">FKW44_024647</name>
</gene>
<keyword evidence="1" id="KW-0547">Nucleotide-binding</keyword>
<dbReference type="SUPFAM" id="SSF52540">
    <property type="entry name" value="P-loop containing nucleoside triphosphate hydrolases"/>
    <property type="match status" value="1"/>
</dbReference>
<dbReference type="GO" id="GO:0003924">
    <property type="term" value="F:GTPase activity"/>
    <property type="evidence" value="ECO:0007669"/>
    <property type="project" value="InterPro"/>
</dbReference>
<keyword evidence="2" id="KW-0342">GTP-binding</keyword>
<dbReference type="SMART" id="SM00175">
    <property type="entry name" value="RAB"/>
    <property type="match status" value="1"/>
</dbReference>
<name>A0A7T8GLD4_CALRO</name>